<dbReference type="Proteomes" id="UP000324222">
    <property type="component" value="Unassembled WGS sequence"/>
</dbReference>
<comment type="caution">
    <text evidence="2">The sequence shown here is derived from an EMBL/GenBank/DDBJ whole genome shotgun (WGS) entry which is preliminary data.</text>
</comment>
<dbReference type="EMBL" id="VSRR010056269">
    <property type="protein sequence ID" value="MPC81205.1"/>
    <property type="molecule type" value="Genomic_DNA"/>
</dbReference>
<feature type="region of interest" description="Disordered" evidence="1">
    <location>
        <begin position="1"/>
        <end position="90"/>
    </location>
</feature>
<reference evidence="2 3" key="1">
    <citation type="submission" date="2019-05" db="EMBL/GenBank/DDBJ databases">
        <title>Another draft genome of Portunus trituberculatus and its Hox gene families provides insights of decapod evolution.</title>
        <authorList>
            <person name="Jeong J.-H."/>
            <person name="Song I."/>
            <person name="Kim S."/>
            <person name="Choi T."/>
            <person name="Kim D."/>
            <person name="Ryu S."/>
            <person name="Kim W."/>
        </authorList>
    </citation>
    <scope>NUCLEOTIDE SEQUENCE [LARGE SCALE GENOMIC DNA]</scope>
    <source>
        <tissue evidence="2">Muscle</tissue>
    </source>
</reference>
<evidence type="ECO:0000313" key="2">
    <source>
        <dbReference type="EMBL" id="MPC81205.1"/>
    </source>
</evidence>
<feature type="compositionally biased region" description="Polar residues" evidence="1">
    <location>
        <begin position="75"/>
        <end position="90"/>
    </location>
</feature>
<feature type="compositionally biased region" description="Pro residues" evidence="1">
    <location>
        <begin position="1"/>
        <end position="16"/>
    </location>
</feature>
<accession>A0A5B7IG03</accession>
<keyword evidence="3" id="KW-1185">Reference proteome</keyword>
<sequence>MALEFPAPPTAHPKPYFPDGHNAAPTSRSHLPPPLKSSVFSHASYLHHGNHFQRSQMQDHILTRGSQHPLPRPRISQTCGQSSSAPHRTK</sequence>
<proteinExistence type="predicted"/>
<dbReference type="AlphaFoldDB" id="A0A5B7IG03"/>
<protein>
    <submittedName>
        <fullName evidence="2">Uncharacterized protein</fullName>
    </submittedName>
</protein>
<organism evidence="2 3">
    <name type="scientific">Portunus trituberculatus</name>
    <name type="common">Swimming crab</name>
    <name type="synonym">Neptunus trituberculatus</name>
    <dbReference type="NCBI Taxonomy" id="210409"/>
    <lineage>
        <taxon>Eukaryota</taxon>
        <taxon>Metazoa</taxon>
        <taxon>Ecdysozoa</taxon>
        <taxon>Arthropoda</taxon>
        <taxon>Crustacea</taxon>
        <taxon>Multicrustacea</taxon>
        <taxon>Malacostraca</taxon>
        <taxon>Eumalacostraca</taxon>
        <taxon>Eucarida</taxon>
        <taxon>Decapoda</taxon>
        <taxon>Pleocyemata</taxon>
        <taxon>Brachyura</taxon>
        <taxon>Eubrachyura</taxon>
        <taxon>Portunoidea</taxon>
        <taxon>Portunidae</taxon>
        <taxon>Portuninae</taxon>
        <taxon>Portunus</taxon>
    </lineage>
</organism>
<evidence type="ECO:0000313" key="3">
    <source>
        <dbReference type="Proteomes" id="UP000324222"/>
    </source>
</evidence>
<evidence type="ECO:0000256" key="1">
    <source>
        <dbReference type="SAM" id="MobiDB-lite"/>
    </source>
</evidence>
<gene>
    <name evidence="2" type="ORF">E2C01_075812</name>
</gene>
<name>A0A5B7IG03_PORTR</name>